<dbReference type="InterPro" id="IPR000731">
    <property type="entry name" value="SSD"/>
</dbReference>
<dbReference type="EMBL" id="UINC01000845">
    <property type="protein sequence ID" value="SUZ62072.1"/>
    <property type="molecule type" value="Genomic_DNA"/>
</dbReference>
<dbReference type="PROSITE" id="PS50042">
    <property type="entry name" value="CNMP_BINDING_3"/>
    <property type="match status" value="1"/>
</dbReference>
<evidence type="ECO:0000256" key="4">
    <source>
        <dbReference type="ARBA" id="ARBA00022989"/>
    </source>
</evidence>
<feature type="transmembrane region" description="Helical" evidence="7">
    <location>
        <begin position="546"/>
        <end position="566"/>
    </location>
</feature>
<dbReference type="SUPFAM" id="SSF82866">
    <property type="entry name" value="Multidrug efflux transporter AcrB transmembrane domain"/>
    <property type="match status" value="2"/>
</dbReference>
<dbReference type="Pfam" id="PF03176">
    <property type="entry name" value="MMPL"/>
    <property type="match status" value="2"/>
</dbReference>
<comment type="subcellular location">
    <subcellularLocation>
        <location evidence="1">Cell membrane</location>
        <topology evidence="1">Multi-pass membrane protein</topology>
    </subcellularLocation>
</comment>
<evidence type="ECO:0000313" key="10">
    <source>
        <dbReference type="EMBL" id="SUZ62072.1"/>
    </source>
</evidence>
<dbReference type="Pfam" id="PF00027">
    <property type="entry name" value="cNMP_binding"/>
    <property type="match status" value="1"/>
</dbReference>
<feature type="transmembrane region" description="Helical" evidence="7">
    <location>
        <begin position="752"/>
        <end position="771"/>
    </location>
</feature>
<keyword evidence="3 7" id="KW-0812">Transmembrane</keyword>
<feature type="region of interest" description="Disordered" evidence="6">
    <location>
        <begin position="188"/>
        <end position="261"/>
    </location>
</feature>
<keyword evidence="4 7" id="KW-1133">Transmembrane helix</keyword>
<accession>A0A381P559</accession>
<organism evidence="10">
    <name type="scientific">marine metagenome</name>
    <dbReference type="NCBI Taxonomy" id="408172"/>
    <lineage>
        <taxon>unclassified sequences</taxon>
        <taxon>metagenomes</taxon>
        <taxon>ecological metagenomes</taxon>
    </lineage>
</organism>
<gene>
    <name evidence="10" type="ORF">METZ01_LOCUS14926</name>
</gene>
<feature type="transmembrane region" description="Helical" evidence="7">
    <location>
        <begin position="803"/>
        <end position="824"/>
    </location>
</feature>
<dbReference type="SUPFAM" id="SSF51206">
    <property type="entry name" value="cAMP-binding domain-like"/>
    <property type="match status" value="2"/>
</dbReference>
<sequence>MFVRFITRLNQFPKLILLVIFALSAFFFVQARDGLFDPDSGRLRINSTVEPFIERNSGAYQQFLDTREAFGSEEVVVIALHNTEKEPVGLDYLLTLSHLKADVEAKVPGISKVLSMLDIPQASGKCAGKSYFHQMGIGSVCLSVLEKYEHQISCLNKSSSINISADDEAILLKLKKIISNKGEKNLEESLEEGIEDDLEESPEENLEESLEESLDESLEESPDEDVADSGDSVTEADTSNDSSLDCTLEKSSSSPQKIHADTEAKIRKTVSSLKSHPLFQGDVLSKDASTAALIITFNPESKPESAETQQIIKQLLVKHQQNLEISDTLRIAYAGQPRQINKASRLIRQDMQLILPMSLLLIVIVLLIAFRSIKAVFVPLLVVLFGILWTAGIIGWVGDELNLVTMACAPIIVCVGSAYVIKFLNQYQTETLEIKQERSAEEPLASIPQIITATLNSVTVPVTVTAITTVAGFIALVVSPIPAVQQLGLYSSVGIISINLFTLTLAPALLHYIHMPEIATSEEGKGLLNHLFRLIAVWLRLHSKRLIWIWLLIAGFAAFGMLGLSINSSTKTFPEESQLVKDLKLIENELSGTDTLRLLFKAETGSDSQQSSANNPLKTAKTIYGLKELQDWMFQVNGATEIDNIKGLRIDKFHSPVDVLAHYRMGLDKLTDEEVVQFFEKTSENGPRFLSTAEDVLQVTIRMRSNGSTAFLALRDMLLLKVPELLPHLKFSYTGGGVLSSESANNIAQGQINSVFLALIIVFVILSLLFLSWKMGVIALFPNVITILVFFGSLGWLDIPIGVTISVIAAIALGIGVDDTIHFLSHYNENANKLRNKREASLKTLPIVARPMMFSTIALSAGFILFAQSEMESQVLFGTFTALTLLVCLAIDMTFLPSVVMETGLITVWDYVGLKFDEEFIAGIDLFQNMTVREAKIASLMAYPEDLKQGGLLFSEGDIGDEMYVILEGSISIFLEKNGKRTDLVRLEKGNTFGEMGLFRKAERSASAEAAEKTRLLVVNRDCLEPLKKRNPKIAAKLFLNLANRLQLSLKDTDERLLEQKDFNLSSLEAKLNNDEKLAEQEVSIKPEDLWENLGAKWRQKLQSFSETHKVAKGKRLSKIKNNKGDFLFITSGTVEIASIVSPKSDSFSVGYCWTRKDFDLIGEFALCTANETATARAIARQDSTLMQFAEAKLIALAEQESRLAAQFLEDVVCLLSDQLAIADKRLQNH</sequence>
<reference evidence="10" key="1">
    <citation type="submission" date="2018-05" db="EMBL/GenBank/DDBJ databases">
        <authorList>
            <person name="Lanie J.A."/>
            <person name="Ng W.-L."/>
            <person name="Kazmierczak K.M."/>
            <person name="Andrzejewski T.M."/>
            <person name="Davidsen T.M."/>
            <person name="Wayne K.J."/>
            <person name="Tettelin H."/>
            <person name="Glass J.I."/>
            <person name="Rusch D."/>
            <person name="Podicherti R."/>
            <person name="Tsui H.-C.T."/>
            <person name="Winkler M.E."/>
        </authorList>
    </citation>
    <scope>NUCLEOTIDE SEQUENCE</scope>
</reference>
<dbReference type="PANTHER" id="PTHR33406:SF12">
    <property type="entry name" value="BLR2997 PROTEIN"/>
    <property type="match status" value="1"/>
</dbReference>
<dbReference type="InterPro" id="IPR018490">
    <property type="entry name" value="cNMP-bd_dom_sf"/>
</dbReference>
<name>A0A381P559_9ZZZZ</name>
<dbReference type="SMART" id="SM00100">
    <property type="entry name" value="cNMP"/>
    <property type="match status" value="1"/>
</dbReference>
<evidence type="ECO:0000256" key="2">
    <source>
        <dbReference type="ARBA" id="ARBA00022475"/>
    </source>
</evidence>
<dbReference type="InterPro" id="IPR004869">
    <property type="entry name" value="MMPL_dom"/>
</dbReference>
<proteinExistence type="predicted"/>
<evidence type="ECO:0000259" key="8">
    <source>
        <dbReference type="PROSITE" id="PS50042"/>
    </source>
</evidence>
<evidence type="ECO:0000256" key="5">
    <source>
        <dbReference type="ARBA" id="ARBA00023136"/>
    </source>
</evidence>
<keyword evidence="2" id="KW-1003">Cell membrane</keyword>
<feature type="compositionally biased region" description="Polar residues" evidence="6">
    <location>
        <begin position="231"/>
        <end position="256"/>
    </location>
</feature>
<feature type="transmembrane region" description="Helical" evidence="7">
    <location>
        <begin position="873"/>
        <end position="891"/>
    </location>
</feature>
<dbReference type="InterPro" id="IPR018488">
    <property type="entry name" value="cNMP-bd_CS"/>
</dbReference>
<dbReference type="PROSITE" id="PS00889">
    <property type="entry name" value="CNMP_BINDING_2"/>
    <property type="match status" value="1"/>
</dbReference>
<dbReference type="InterPro" id="IPR050545">
    <property type="entry name" value="Mycobact_MmpL"/>
</dbReference>
<dbReference type="InterPro" id="IPR014710">
    <property type="entry name" value="RmlC-like_jellyroll"/>
</dbReference>
<feature type="transmembrane region" description="Helical" evidence="7">
    <location>
        <begin position="778"/>
        <end position="797"/>
    </location>
</feature>
<feature type="domain" description="SSD" evidence="9">
    <location>
        <begin position="380"/>
        <end position="512"/>
    </location>
</feature>
<evidence type="ECO:0000259" key="9">
    <source>
        <dbReference type="PROSITE" id="PS50156"/>
    </source>
</evidence>
<dbReference type="CDD" id="cd00038">
    <property type="entry name" value="CAP_ED"/>
    <property type="match status" value="1"/>
</dbReference>
<feature type="transmembrane region" description="Helical" evidence="7">
    <location>
        <begin position="845"/>
        <end position="867"/>
    </location>
</feature>
<protein>
    <recommendedName>
        <fullName evidence="11">Cyclic nucleotide-binding domain-containing protein</fullName>
    </recommendedName>
</protein>
<feature type="transmembrane region" description="Helical" evidence="7">
    <location>
        <begin position="487"/>
        <end position="510"/>
    </location>
</feature>
<feature type="transmembrane region" description="Helical" evidence="7">
    <location>
        <begin position="353"/>
        <end position="370"/>
    </location>
</feature>
<dbReference type="Gene3D" id="1.20.1640.10">
    <property type="entry name" value="Multidrug efflux transporter AcrB transmembrane domain"/>
    <property type="match status" value="2"/>
</dbReference>
<evidence type="ECO:0000256" key="6">
    <source>
        <dbReference type="SAM" id="MobiDB-lite"/>
    </source>
</evidence>
<dbReference type="AlphaFoldDB" id="A0A381P559"/>
<dbReference type="Gene3D" id="2.60.120.10">
    <property type="entry name" value="Jelly Rolls"/>
    <property type="match status" value="2"/>
</dbReference>
<feature type="domain" description="SSD" evidence="9">
    <location>
        <begin position="775"/>
        <end position="902"/>
    </location>
</feature>
<evidence type="ECO:0000256" key="7">
    <source>
        <dbReference type="SAM" id="Phobius"/>
    </source>
</evidence>
<keyword evidence="5 7" id="KW-0472">Membrane</keyword>
<feature type="domain" description="Cyclic nucleotide-binding" evidence="8">
    <location>
        <begin position="926"/>
        <end position="1045"/>
    </location>
</feature>
<dbReference type="GO" id="GO:0005886">
    <property type="term" value="C:plasma membrane"/>
    <property type="evidence" value="ECO:0007669"/>
    <property type="project" value="UniProtKB-SubCell"/>
</dbReference>
<evidence type="ECO:0008006" key="11">
    <source>
        <dbReference type="Google" id="ProtNLM"/>
    </source>
</evidence>
<dbReference type="PANTHER" id="PTHR33406">
    <property type="entry name" value="MEMBRANE PROTEIN MJ1562-RELATED"/>
    <property type="match status" value="1"/>
</dbReference>
<dbReference type="PROSITE" id="PS50156">
    <property type="entry name" value="SSD"/>
    <property type="match status" value="2"/>
</dbReference>
<feature type="transmembrane region" description="Helical" evidence="7">
    <location>
        <begin position="377"/>
        <end position="397"/>
    </location>
</feature>
<evidence type="ECO:0000256" key="1">
    <source>
        <dbReference type="ARBA" id="ARBA00004651"/>
    </source>
</evidence>
<evidence type="ECO:0000256" key="3">
    <source>
        <dbReference type="ARBA" id="ARBA00022692"/>
    </source>
</evidence>
<dbReference type="InterPro" id="IPR000595">
    <property type="entry name" value="cNMP-bd_dom"/>
</dbReference>
<feature type="transmembrane region" description="Helical" evidence="7">
    <location>
        <begin position="458"/>
        <end position="481"/>
    </location>
</feature>
<feature type="compositionally biased region" description="Acidic residues" evidence="6">
    <location>
        <begin position="188"/>
        <end position="228"/>
    </location>
</feature>